<keyword evidence="2" id="KW-1185">Reference proteome</keyword>
<gene>
    <name evidence="1" type="ORF">CUNI_LOCUS18164</name>
</gene>
<reference evidence="1" key="1">
    <citation type="submission" date="2021-04" db="EMBL/GenBank/DDBJ databases">
        <authorList>
            <consortium name="Molecular Ecology Group"/>
        </authorList>
    </citation>
    <scope>NUCLEOTIDE SEQUENCE</scope>
</reference>
<comment type="caution">
    <text evidence="1">The sequence shown here is derived from an EMBL/GenBank/DDBJ whole genome shotgun (WGS) entry which is preliminary data.</text>
</comment>
<dbReference type="EMBL" id="CAJHNH020005519">
    <property type="protein sequence ID" value="CAG5132606.1"/>
    <property type="molecule type" value="Genomic_DNA"/>
</dbReference>
<organism evidence="1 2">
    <name type="scientific">Candidula unifasciata</name>
    <dbReference type="NCBI Taxonomy" id="100452"/>
    <lineage>
        <taxon>Eukaryota</taxon>
        <taxon>Metazoa</taxon>
        <taxon>Spiralia</taxon>
        <taxon>Lophotrochozoa</taxon>
        <taxon>Mollusca</taxon>
        <taxon>Gastropoda</taxon>
        <taxon>Heterobranchia</taxon>
        <taxon>Euthyneura</taxon>
        <taxon>Panpulmonata</taxon>
        <taxon>Eupulmonata</taxon>
        <taxon>Stylommatophora</taxon>
        <taxon>Helicina</taxon>
        <taxon>Helicoidea</taxon>
        <taxon>Geomitridae</taxon>
        <taxon>Candidula</taxon>
    </lineage>
</organism>
<feature type="non-terminal residue" evidence="1">
    <location>
        <position position="1"/>
    </location>
</feature>
<evidence type="ECO:0000313" key="2">
    <source>
        <dbReference type="Proteomes" id="UP000678393"/>
    </source>
</evidence>
<protein>
    <submittedName>
        <fullName evidence="1">Uncharacterized protein</fullName>
    </submittedName>
</protein>
<evidence type="ECO:0000313" key="1">
    <source>
        <dbReference type="EMBL" id="CAG5132606.1"/>
    </source>
</evidence>
<proteinExistence type="predicted"/>
<sequence length="149" mass="16816">EKFKLFDGKHLKPLLQVAPEPKNVRLIAYFDNLILKEHYRHLKLSGAKTPDAPKMPHVNTELLLSTLVGAHPYVKKLPILEREEVEPSYKTDVGPITRSADADIPAITFDMDTEGVLLRGTRSKSLDYGVDIDAKGLRSLLRSQRNSRM</sequence>
<name>A0A8S4A0W1_9EUPU</name>
<dbReference type="AlphaFoldDB" id="A0A8S4A0W1"/>
<dbReference type="Proteomes" id="UP000678393">
    <property type="component" value="Unassembled WGS sequence"/>
</dbReference>
<feature type="non-terminal residue" evidence="1">
    <location>
        <position position="149"/>
    </location>
</feature>
<accession>A0A8S4A0W1</accession>